<sequence length="60" mass="6799">MFSALSIKGADRKRAVGKLSLAAERASSWLWKKREELETYHQHVVSDQHCGPAAWRVSCD</sequence>
<evidence type="ECO:0000313" key="2">
    <source>
        <dbReference type="EMBL" id="KAH3813061.1"/>
    </source>
</evidence>
<evidence type="ECO:0000313" key="3">
    <source>
        <dbReference type="Proteomes" id="UP000828390"/>
    </source>
</evidence>
<reference evidence="2" key="1">
    <citation type="journal article" date="2019" name="bioRxiv">
        <title>The Genome of the Zebra Mussel, Dreissena polymorpha: A Resource for Invasive Species Research.</title>
        <authorList>
            <person name="McCartney M.A."/>
            <person name="Auch B."/>
            <person name="Kono T."/>
            <person name="Mallez S."/>
            <person name="Zhang Y."/>
            <person name="Obille A."/>
            <person name="Becker A."/>
            <person name="Abrahante J.E."/>
            <person name="Garbe J."/>
            <person name="Badalamenti J.P."/>
            <person name="Herman A."/>
            <person name="Mangelson H."/>
            <person name="Liachko I."/>
            <person name="Sullivan S."/>
            <person name="Sone E.D."/>
            <person name="Koren S."/>
            <person name="Silverstein K.A.T."/>
            <person name="Beckman K.B."/>
            <person name="Gohl D.M."/>
        </authorList>
    </citation>
    <scope>NUCLEOTIDE SEQUENCE</scope>
    <source>
        <strain evidence="2">Duluth1</strain>
        <tissue evidence="2">Whole animal</tissue>
    </source>
</reference>
<gene>
    <name evidence="2" type="ORF">DPMN_141510</name>
    <name evidence="1" type="ORF">DPMN_175212</name>
</gene>
<name>A0A9D4G9I3_DREPO</name>
<evidence type="ECO:0000313" key="1">
    <source>
        <dbReference type="EMBL" id="KAH3773841.1"/>
    </source>
</evidence>
<reference evidence="2" key="2">
    <citation type="submission" date="2020-11" db="EMBL/GenBank/DDBJ databases">
        <authorList>
            <person name="McCartney M.A."/>
            <person name="Auch B."/>
            <person name="Kono T."/>
            <person name="Mallez S."/>
            <person name="Becker A."/>
            <person name="Gohl D.M."/>
            <person name="Silverstein K.A.T."/>
            <person name="Koren S."/>
            <person name="Bechman K.B."/>
            <person name="Herman A."/>
            <person name="Abrahante J.E."/>
            <person name="Garbe J."/>
        </authorList>
    </citation>
    <scope>NUCLEOTIDE SEQUENCE</scope>
    <source>
        <strain evidence="2">Duluth1</strain>
        <tissue evidence="2">Whole animal</tissue>
    </source>
</reference>
<protein>
    <submittedName>
        <fullName evidence="2">Uncharacterized protein</fullName>
    </submittedName>
</protein>
<organism evidence="2 3">
    <name type="scientific">Dreissena polymorpha</name>
    <name type="common">Zebra mussel</name>
    <name type="synonym">Mytilus polymorpha</name>
    <dbReference type="NCBI Taxonomy" id="45954"/>
    <lineage>
        <taxon>Eukaryota</taxon>
        <taxon>Metazoa</taxon>
        <taxon>Spiralia</taxon>
        <taxon>Lophotrochozoa</taxon>
        <taxon>Mollusca</taxon>
        <taxon>Bivalvia</taxon>
        <taxon>Autobranchia</taxon>
        <taxon>Heteroconchia</taxon>
        <taxon>Euheterodonta</taxon>
        <taxon>Imparidentia</taxon>
        <taxon>Neoheterodontei</taxon>
        <taxon>Myida</taxon>
        <taxon>Dreissenoidea</taxon>
        <taxon>Dreissenidae</taxon>
        <taxon>Dreissena</taxon>
    </lineage>
</organism>
<keyword evidence="3" id="KW-1185">Reference proteome</keyword>
<comment type="caution">
    <text evidence="2">The sequence shown here is derived from an EMBL/GenBank/DDBJ whole genome shotgun (WGS) entry which is preliminary data.</text>
</comment>
<dbReference type="AlphaFoldDB" id="A0A9D4G9I3"/>
<dbReference type="EMBL" id="JAIWYP010000009">
    <property type="protein sequence ID" value="KAH3773841.1"/>
    <property type="molecule type" value="Genomic_DNA"/>
</dbReference>
<dbReference type="EMBL" id="JAIWYP010000006">
    <property type="protein sequence ID" value="KAH3813061.1"/>
    <property type="molecule type" value="Genomic_DNA"/>
</dbReference>
<proteinExistence type="predicted"/>
<dbReference type="Proteomes" id="UP000828390">
    <property type="component" value="Unassembled WGS sequence"/>
</dbReference>
<accession>A0A9D4G9I3</accession>